<dbReference type="EMBL" id="QEWE01000018">
    <property type="protein sequence ID" value="REJ28037.1"/>
    <property type="molecule type" value="Genomic_DNA"/>
</dbReference>
<protein>
    <recommendedName>
        <fullName evidence="3">DUF4340 domain-containing protein</fullName>
    </recommendedName>
</protein>
<organism evidence="1 2">
    <name type="scientific">Caldibacillus debilis</name>
    <dbReference type="NCBI Taxonomy" id="301148"/>
    <lineage>
        <taxon>Bacteria</taxon>
        <taxon>Bacillati</taxon>
        <taxon>Bacillota</taxon>
        <taxon>Bacilli</taxon>
        <taxon>Bacillales</taxon>
        <taxon>Bacillaceae</taxon>
        <taxon>Caldibacillus</taxon>
    </lineage>
</organism>
<accession>A0A3E0K4J6</accession>
<evidence type="ECO:0000313" key="1">
    <source>
        <dbReference type="EMBL" id="REJ28037.1"/>
    </source>
</evidence>
<evidence type="ECO:0000313" key="2">
    <source>
        <dbReference type="Proteomes" id="UP000257014"/>
    </source>
</evidence>
<sequence>MKRWKIILPVVILGVILFFVWQEQREKSMIGNVLESVSDIDSVIIKDGKTSKKILTLTNSEPVFSELVNIYDAPYHDLKWSERKLLKNDPAYEAEFLINDDVQYTMNIYKVEEDQISLIPNDFTAEVRSYSYSYSPDGDNTYIFARKEIHQLLGVNEGFKKLLNMIISK</sequence>
<evidence type="ECO:0008006" key="3">
    <source>
        <dbReference type="Google" id="ProtNLM"/>
    </source>
</evidence>
<dbReference type="RefSeq" id="WP_276643699.1">
    <property type="nucleotide sequence ID" value="NZ_QEWE01000018.1"/>
</dbReference>
<proteinExistence type="predicted"/>
<reference evidence="1 2" key="1">
    <citation type="submission" date="2018-03" db="EMBL/GenBank/DDBJ databases">
        <authorList>
            <person name="Keele B.F."/>
        </authorList>
    </citation>
    <scope>NUCLEOTIDE SEQUENCE [LARGE SCALE GENOMIC DNA]</scope>
    <source>
        <strain evidence="1">ZCTH4_d</strain>
    </source>
</reference>
<dbReference type="Proteomes" id="UP000257014">
    <property type="component" value="Unassembled WGS sequence"/>
</dbReference>
<dbReference type="AlphaFoldDB" id="A0A3E0K4J6"/>
<comment type="caution">
    <text evidence="1">The sequence shown here is derived from an EMBL/GenBank/DDBJ whole genome shotgun (WGS) entry which is preliminary data.</text>
</comment>
<gene>
    <name evidence="1" type="ORF">C6P37_09305</name>
</gene>
<name>A0A3E0K4J6_9BACI</name>